<keyword evidence="15" id="KW-1185">Reference proteome</keyword>
<accession>A0A8M1PA24</accession>
<evidence type="ECO:0007829" key="18">
    <source>
        <dbReference type="PeptideAtlas" id="Q98T96"/>
    </source>
</evidence>
<comment type="cofactor">
    <cofactor evidence="1 10">
        <name>heme</name>
        <dbReference type="ChEBI" id="CHEBI:30413"/>
    </cofactor>
</comment>
<evidence type="ECO:0000256" key="9">
    <source>
        <dbReference type="ARBA" id="ARBA00023136"/>
    </source>
</evidence>
<evidence type="ECO:0000313" key="16">
    <source>
        <dbReference type="RefSeq" id="NP_694486.1"/>
    </source>
</evidence>
<dbReference type="PRINTS" id="PR01686">
    <property type="entry name" value="EP450ICYP2D"/>
</dbReference>
<dbReference type="PaxDb" id="7955-ENSDARP00000018819"/>
<dbReference type="Reactome" id="R-DRE-2142670">
    <property type="pathway name" value="Synthesis of epoxy (EET) and dihydroxyeicosatrienoic acids (DHET)"/>
</dbReference>
<dbReference type="InterPro" id="IPR036396">
    <property type="entry name" value="Cyt_P450_sf"/>
</dbReference>
<dbReference type="OrthoDB" id="2789670at2759"/>
<dbReference type="GeneID" id="259306"/>
<dbReference type="SUPFAM" id="SSF48264">
    <property type="entry name" value="Cytochrome P450"/>
    <property type="match status" value="1"/>
</dbReference>
<dbReference type="Reactome" id="R-DRE-9749641">
    <property type="pathway name" value="Aspirin ADME"/>
</dbReference>
<evidence type="ECO:0000313" key="17">
    <source>
        <dbReference type="ZFIN" id="ZDB-GENE-020812-2"/>
    </source>
</evidence>
<keyword evidence="9 12" id="KW-0472">Membrane</keyword>
<dbReference type="GO" id="GO:0016712">
    <property type="term" value="F:oxidoreductase activity, acting on paired donors, with incorporation or reduction of molecular oxygen, reduced flavin or flavoprotein as one donor, and incorporation of one atom of oxygen"/>
    <property type="evidence" value="ECO:0000318"/>
    <property type="project" value="GO_Central"/>
</dbReference>
<proteinExistence type="evidence at protein level"/>
<dbReference type="PANTHER" id="PTHR24300:SF309">
    <property type="entry name" value="CYTOCHROME P450-RELATED"/>
    <property type="match status" value="1"/>
</dbReference>
<dbReference type="HOGENOM" id="CLU_001570_22_0_1"/>
<dbReference type="GO" id="GO:0005506">
    <property type="term" value="F:iron ion binding"/>
    <property type="evidence" value="ECO:0007669"/>
    <property type="project" value="InterPro"/>
</dbReference>
<dbReference type="PANTHER" id="PTHR24300">
    <property type="entry name" value="CYTOCHROME P450 508A4-RELATED"/>
    <property type="match status" value="1"/>
</dbReference>
<keyword evidence="8 11" id="KW-0503">Monooxygenase</keyword>
<evidence type="ECO:0000256" key="10">
    <source>
        <dbReference type="PIRSR" id="PIRSR602401-1"/>
    </source>
</evidence>
<name>Q98T96_DANRE</name>
<dbReference type="InterPro" id="IPR017972">
    <property type="entry name" value="Cyt_P450_CS"/>
</dbReference>
<dbReference type="GO" id="GO:0006082">
    <property type="term" value="P:organic acid metabolic process"/>
    <property type="evidence" value="ECO:0000318"/>
    <property type="project" value="GO_Central"/>
</dbReference>
<evidence type="ECO:0000256" key="7">
    <source>
        <dbReference type="ARBA" id="ARBA00023004"/>
    </source>
</evidence>
<dbReference type="Proteomes" id="UP000000437">
    <property type="component" value="Chromosome 20"/>
</dbReference>
<feature type="binding site" description="axial binding residue" evidence="10">
    <location>
        <position position="439"/>
    </location>
    <ligand>
        <name>heme</name>
        <dbReference type="ChEBI" id="CHEBI:30413"/>
    </ligand>
    <ligandPart>
        <name>Fe</name>
        <dbReference type="ChEBI" id="CHEBI:18248"/>
    </ligandPart>
</feature>
<dbReference type="GO" id="GO:0006805">
    <property type="term" value="P:xenobiotic metabolic process"/>
    <property type="evidence" value="ECO:0000318"/>
    <property type="project" value="GO_Central"/>
</dbReference>
<dbReference type="Gene3D" id="1.10.630.10">
    <property type="entry name" value="Cytochrome P450"/>
    <property type="match status" value="1"/>
</dbReference>
<dbReference type="AGR" id="ZFIN:ZDB-GENE-020812-2"/>
<dbReference type="GO" id="GO:0020037">
    <property type="term" value="F:heme binding"/>
    <property type="evidence" value="ECO:0000318"/>
    <property type="project" value="GO_Central"/>
</dbReference>
<evidence type="ECO:0000256" key="11">
    <source>
        <dbReference type="RuleBase" id="RU000461"/>
    </source>
</evidence>
<evidence type="ECO:0000256" key="1">
    <source>
        <dbReference type="ARBA" id="ARBA00001971"/>
    </source>
</evidence>
<comment type="similarity">
    <text evidence="3 11">Belongs to the cytochrome P450 family.</text>
</comment>
<dbReference type="AlphaFoldDB" id="Q98T96"/>
<dbReference type="RefSeq" id="NP_694486.1">
    <property type="nucleotide sequence ID" value="NM_152954.1"/>
</dbReference>
<gene>
    <name evidence="14 16 17" type="primary">cyp2ad2</name>
    <name evidence="16" type="synonym">cyp2j28</name>
    <name evidence="16" type="synonym">cyp2ja</name>
    <name evidence="16" type="synonym">fb62g08</name>
    <name evidence="16" type="synonym">wu:fb62g08</name>
</gene>
<reference evidence="16" key="3">
    <citation type="journal article" date="2010" name="BMC Genomics">
        <title>Identification and developmental expression of the full complement of Cytochrome P450 genes in Zebrafish.</title>
        <authorList>
            <person name="Goldstone J.V."/>
            <person name="McArthur A.G."/>
            <person name="Kubota A."/>
            <person name="Zanette J."/>
            <person name="Parente T."/>
            <person name="Jonsson M.E."/>
            <person name="Nelson D.R."/>
            <person name="Stegeman J.J."/>
        </authorList>
    </citation>
    <scope>NUCLEOTIDE SEQUENCE</scope>
</reference>
<dbReference type="InterPro" id="IPR002401">
    <property type="entry name" value="Cyt_P450_E_grp-I"/>
</dbReference>
<dbReference type="CTD" id="259306"/>
<keyword evidence="12" id="KW-0812">Transmembrane</keyword>
<dbReference type="InterPro" id="IPR008069">
    <property type="entry name" value="Cyt_P450_E_grp-I_CYP2D-like"/>
</dbReference>
<reference evidence="13" key="13">
    <citation type="submission" date="2018-12" db="EMBL/GenBank/DDBJ databases">
        <title>Zebrafish cytochrome P4502.</title>
        <authorList>
            <person name="Tanguay R.L."/>
        </authorList>
    </citation>
    <scope>NUCLEOTIDE SEQUENCE</scope>
</reference>
<dbReference type="PRINTS" id="PR00463">
    <property type="entry name" value="EP450I"/>
</dbReference>
<dbReference type="eggNOG" id="KOG0156">
    <property type="taxonomic scope" value="Eukaryota"/>
</dbReference>
<feature type="transmembrane region" description="Helical" evidence="12">
    <location>
        <begin position="12"/>
        <end position="29"/>
    </location>
</feature>
<reference evidence="16" key="12">
    <citation type="journal article" date="2017" name="Aquat. Toxicol.">
        <title>Nine co-localized cytochrome P450 genes of the CYP2N, CYP2AD, and CYP2P gene families in the mangrove killifish Kryptolebias marmoratus genome: Identification and expression in response to B[alpha]P, BPA, OP, and NP.</title>
        <authorList>
            <person name="Puthumana J."/>
            <person name="Kim B.M."/>
            <person name="Jeong C.B."/>
            <person name="Kim D.H."/>
            <person name="Kang H.M."/>
            <person name="Jung J.H."/>
            <person name="Kim I.C."/>
            <person name="Hwang U.K."/>
            <person name="Lee J.S."/>
        </authorList>
    </citation>
    <scope>NUCLEOTIDE SEQUENCE</scope>
</reference>
<reference evidence="16" key="5">
    <citation type="journal article" date="2011" name="J. Mol. Evol.">
        <title>Phylogenetic and functional analysis of the vertebrate cytochrome p450 2 family.</title>
        <authorList>
            <person name="Kirischian N."/>
            <person name="McArthur A.G."/>
            <person name="Jesuthasan C."/>
            <person name="Krattenmacher B."/>
            <person name="Wilson J.Y."/>
        </authorList>
    </citation>
    <scope>NUCLEOTIDE SEQUENCE</scope>
</reference>
<dbReference type="InterPro" id="IPR001128">
    <property type="entry name" value="Cyt_P450"/>
</dbReference>
<keyword evidence="4 10" id="KW-0349">Heme</keyword>
<dbReference type="Reactome" id="R-DRE-211958">
    <property type="pathway name" value="Miscellaneous substrates"/>
</dbReference>
<reference evidence="16" key="1">
    <citation type="journal article" date="2006" name="Dev. Biol.">
        <title>HNF factors form a network to regulate liver-enriched genes in zebrafish.</title>
        <authorList>
            <person name="Cheng W."/>
            <person name="Guo L."/>
            <person name="Zhang Z."/>
            <person name="Soo H.M."/>
            <person name="Wen C."/>
            <person name="Wu W."/>
            <person name="Peng J."/>
        </authorList>
    </citation>
    <scope>NUCLEOTIDE SEQUENCE</scope>
</reference>
<reference evidence="16" key="4">
    <citation type="journal article" date="2011" name="Funct. Integr. Genomics">
        <title>Identification and expression of liver-specific genes after LPS challenge in amphioxus: the hepatic cecum as liver-like organ and 'pre-hepatic' acute phase response.</title>
        <authorList>
            <person name="Wang Y."/>
            <person name="Zhang S."/>
        </authorList>
    </citation>
    <scope>NUCLEOTIDE SEQUENCE</scope>
</reference>
<keyword evidence="6 11" id="KW-0560">Oxidoreductase</keyword>
<dbReference type="EMBL" id="AF248042">
    <property type="protein sequence ID" value="AAK26114.1"/>
    <property type="molecule type" value="mRNA"/>
</dbReference>
<dbReference type="OMA" id="FEHIKME"/>
<dbReference type="FunFam" id="1.10.630.10:FF:000004">
    <property type="entry name" value="cytochrome P450 2D15 isoform X1"/>
    <property type="match status" value="1"/>
</dbReference>
<dbReference type="EMBL" id="BX322665">
    <property type="status" value="NOT_ANNOTATED_CDS"/>
    <property type="molecule type" value="Genomic_DNA"/>
</dbReference>
<evidence type="ECO:0000256" key="8">
    <source>
        <dbReference type="ARBA" id="ARBA00023033"/>
    </source>
</evidence>
<evidence type="ECO:0000256" key="3">
    <source>
        <dbReference type="ARBA" id="ARBA00010617"/>
    </source>
</evidence>
<keyword evidence="12" id="KW-1133">Transmembrane helix</keyword>
<evidence type="ECO:0000256" key="5">
    <source>
        <dbReference type="ARBA" id="ARBA00022723"/>
    </source>
</evidence>
<reference evidence="16" key="14">
    <citation type="submission" date="2025-04" db="UniProtKB">
        <authorList>
            <consortium name="RefSeq"/>
        </authorList>
    </citation>
    <scope>IDENTIFICATION</scope>
</reference>
<dbReference type="Reactome" id="R-DRE-211935">
    <property type="pathway name" value="Fatty acids"/>
</dbReference>
<dbReference type="GO" id="GO:0005737">
    <property type="term" value="C:cytoplasm"/>
    <property type="evidence" value="ECO:0000318"/>
    <property type="project" value="GO_Central"/>
</dbReference>
<dbReference type="Bgee" id="ENSDARG00000021172">
    <property type="expression patterns" value="Expressed in liver and 16 other cell types or tissues"/>
</dbReference>
<dbReference type="Reactome" id="R-DRE-211981">
    <property type="pathway name" value="Xenobiotics"/>
</dbReference>
<evidence type="ECO:0000313" key="15">
    <source>
        <dbReference type="Proteomes" id="UP000000437"/>
    </source>
</evidence>
<reference evidence="16" key="11">
    <citation type="journal article" date="2015" name="Nucleic Acids Res.">
        <title>Global identification of the genetic networks and cis-regulatory elements of the cold response in zebrafish.</title>
        <authorList>
            <person name="Hu P."/>
            <person name="Liu M."/>
            <person name="Zhang D."/>
            <person name="Wang J."/>
            <person name="Niu H."/>
            <person name="Liu Y."/>
            <person name="Wu Z."/>
            <person name="Han B."/>
            <person name="Zhai W."/>
            <person name="Shen Y."/>
            <person name="Chen L."/>
        </authorList>
    </citation>
    <scope>NUCLEOTIDE SEQUENCE</scope>
</reference>
<dbReference type="PROSITE" id="PS00086">
    <property type="entry name" value="CYTOCHROME_P450"/>
    <property type="match status" value="1"/>
</dbReference>
<evidence type="ECO:0000313" key="14">
    <source>
        <dbReference type="Ensembl" id="ENSDARP00000018819"/>
    </source>
</evidence>
<dbReference type="GO" id="GO:0016020">
    <property type="term" value="C:membrane"/>
    <property type="evidence" value="ECO:0007669"/>
    <property type="project" value="UniProtKB-SubCell"/>
</dbReference>
<keyword evidence="18" id="KW-1267">Proteomics identification</keyword>
<dbReference type="KEGG" id="dre:259306"/>
<keyword evidence="7 10" id="KW-0408">Iron</keyword>
<evidence type="ECO:0000256" key="12">
    <source>
        <dbReference type="SAM" id="Phobius"/>
    </source>
</evidence>
<reference evidence="14 15" key="8">
    <citation type="journal article" date="2013" name="Nature">
        <title>The zebrafish reference genome sequence and its relationship to the human genome.</title>
        <authorList>
            <consortium name="Genome Reference Consortium Zebrafish"/>
            <person name="Howe K."/>
            <person name="Clark M.D."/>
            <person name="Torroja C.F."/>
            <person name="Torrance J."/>
            <person name="Berthelot C."/>
            <person name="Muffato M."/>
            <person name="Collins J.E."/>
            <person name="Humphray S."/>
            <person name="McLaren K."/>
            <person name="Matthews L."/>
            <person name="McLaren S."/>
            <person name="Sealy I."/>
            <person name="Caccamo M."/>
            <person name="Churcher C."/>
            <person name="Scott C."/>
            <person name="Barrett J.C."/>
            <person name="Koch R."/>
            <person name="Rauch G.J."/>
            <person name="White S."/>
            <person name="Chow W."/>
            <person name="Kilian B."/>
            <person name="Quintais L.T."/>
            <person name="Guerra-Assuncao J.A."/>
            <person name="Zhou Y."/>
            <person name="Gu Y."/>
            <person name="Yen J."/>
            <person name="Vogel J.H."/>
            <person name="Eyre T."/>
            <person name="Redmond S."/>
            <person name="Banerjee R."/>
            <person name="Chi J."/>
            <person name="Fu B."/>
            <person name="Langley E."/>
            <person name="Maguire S.F."/>
            <person name="Laird G.K."/>
            <person name="Lloyd D."/>
            <person name="Kenyon E."/>
            <person name="Donaldson S."/>
            <person name="Sehra H."/>
            <person name="Almeida-King J."/>
            <person name="Loveland J."/>
            <person name="Trevanion S."/>
            <person name="Jones M."/>
            <person name="Quail M."/>
            <person name="Willey D."/>
            <person name="Hunt A."/>
            <person name="Burton J."/>
            <person name="Sims S."/>
            <person name="McLay K."/>
            <person name="Plumb B."/>
            <person name="Davis J."/>
            <person name="Clee C."/>
            <person name="Oliver K."/>
            <person name="Clark R."/>
            <person name="Riddle C."/>
            <person name="Elliot D."/>
            <person name="Eliott D."/>
            <person name="Threadgold G."/>
            <person name="Harden G."/>
            <person name="Ware D."/>
            <person name="Begum S."/>
            <person name="Mortimore B."/>
            <person name="Mortimer B."/>
            <person name="Kerry G."/>
            <person name="Heath P."/>
            <person name="Phillimore B."/>
            <person name="Tracey A."/>
            <person name="Corby N."/>
            <person name="Dunn M."/>
            <person name="Johnson C."/>
            <person name="Wood J."/>
            <person name="Clark S."/>
            <person name="Pelan S."/>
            <person name="Griffiths G."/>
            <person name="Smith M."/>
            <person name="Glithero R."/>
            <person name="Howden P."/>
            <person name="Barker N."/>
            <person name="Lloyd C."/>
            <person name="Stevens C."/>
            <person name="Harley J."/>
            <person name="Holt K."/>
            <person name="Panagiotidis G."/>
            <person name="Lovell J."/>
            <person name="Beasley H."/>
            <person name="Henderson C."/>
            <person name="Gordon D."/>
            <person name="Auger K."/>
            <person name="Wright D."/>
            <person name="Collins J."/>
            <person name="Raisen C."/>
            <person name="Dyer L."/>
            <person name="Leung K."/>
            <person name="Robertson L."/>
            <person name="Ambridge K."/>
            <person name="Leongamornlert D."/>
            <person name="McGuire S."/>
            <person name="Gilderthorp R."/>
            <person name="Griffiths C."/>
            <person name="Manthravadi D."/>
            <person name="Nichol S."/>
            <person name="Barker G."/>
            <person name="Whitehead S."/>
            <person name="Kay M."/>
            <person name="Brown J."/>
            <person name="Murnane C."/>
            <person name="Gray E."/>
            <person name="Humphries M."/>
            <person name="Sycamore N."/>
            <person name="Barker D."/>
            <person name="Saunders D."/>
            <person name="Wallis J."/>
            <person name="Babbage A."/>
            <person name="Hammond S."/>
            <person name="Mashreghi-Mohammadi M."/>
            <person name="Barr L."/>
            <person name="Martin S."/>
            <person name="Wray P."/>
            <person name="Ellington A."/>
            <person name="Matthews N."/>
            <person name="Ellwood M."/>
            <person name="Woodmansey R."/>
            <person name="Clark G."/>
            <person name="Cooper J."/>
            <person name="Cooper J."/>
            <person name="Tromans A."/>
            <person name="Grafham D."/>
            <person name="Skuce C."/>
            <person name="Pandian R."/>
            <person name="Andrews R."/>
            <person name="Harrison E."/>
            <person name="Kimberley A."/>
            <person name="Garnett J."/>
            <person name="Fosker N."/>
            <person name="Hall R."/>
            <person name="Garner P."/>
            <person name="Kelly D."/>
            <person name="Bird C."/>
            <person name="Palmer S."/>
            <person name="Gehring I."/>
            <person name="Berger A."/>
            <person name="Dooley C.M."/>
            <person name="Ersan-Urun Z."/>
            <person name="Eser C."/>
            <person name="Geiger H."/>
            <person name="Geisler M."/>
            <person name="Karotki L."/>
            <person name="Kirn A."/>
            <person name="Konantz J."/>
            <person name="Konantz M."/>
            <person name="Oberlander M."/>
            <person name="Rudolph-Geiger S."/>
            <person name="Teucke M."/>
            <person name="Lanz C."/>
            <person name="Raddatz G."/>
            <person name="Osoegawa K."/>
            <person name="Zhu B."/>
            <person name="Rapp A."/>
            <person name="Widaa S."/>
            <person name="Langford C."/>
            <person name="Yang F."/>
            <person name="Schuster S.C."/>
            <person name="Carter N.P."/>
            <person name="Harrow J."/>
            <person name="Ning Z."/>
            <person name="Herrero J."/>
            <person name="Searle S.M."/>
            <person name="Enright A."/>
            <person name="Geisler R."/>
            <person name="Plasterk R.H."/>
            <person name="Lee C."/>
            <person name="Westerfield M."/>
            <person name="de Jong P.J."/>
            <person name="Zon L.I."/>
            <person name="Postlethwait J.H."/>
            <person name="Nusslein-Volhard C."/>
            <person name="Hubbard T.J."/>
            <person name="Roest Crollius H."/>
            <person name="Rogers J."/>
            <person name="Stemple D.L."/>
        </authorList>
    </citation>
    <scope>NUCLEOTIDE SEQUENCE [LARGE SCALE GENOMIC DNA]</scope>
    <source>
        <strain evidence="14">Tuebingen</strain>
    </source>
</reference>
<reference evidence="16" key="9">
    <citation type="journal article" date="2013" name="PLoS ONE">
        <title>Transcriptomic analyses of sexual dimorphism of the zebrafish liver and the effect of sex hormones.</title>
        <authorList>
            <person name="Zheng W."/>
            <person name="Xu H."/>
            <person name="Lam S.H."/>
            <person name="Luo H."/>
            <person name="Karuturi R.K."/>
            <person name="Gong Z."/>
        </authorList>
    </citation>
    <scope>NUCLEOTIDE SEQUENCE</scope>
</reference>
<dbReference type="PRINTS" id="PR00385">
    <property type="entry name" value="P450"/>
</dbReference>
<protein>
    <submittedName>
        <fullName evidence="13 14 16">Cytochrome P450</fullName>
    </submittedName>
</protein>
<accession>Q98T96</accession>
<evidence type="ECO:0000313" key="13">
    <source>
        <dbReference type="EMBL" id="AAK26114.1"/>
    </source>
</evidence>
<comment type="subcellular location">
    <subcellularLocation>
        <location evidence="2">Membrane</location>
    </subcellularLocation>
</comment>
<dbReference type="ZFIN" id="ZDB-GENE-020812-2">
    <property type="gene designation" value="cyp2ad2"/>
</dbReference>
<evidence type="ECO:0000256" key="6">
    <source>
        <dbReference type="ARBA" id="ARBA00023002"/>
    </source>
</evidence>
<dbReference type="InterPro" id="IPR050182">
    <property type="entry name" value="Cytochrome_P450_fam2"/>
</dbReference>
<evidence type="ECO:0000256" key="2">
    <source>
        <dbReference type="ARBA" id="ARBA00004370"/>
    </source>
</evidence>
<dbReference type="Ensembl" id="ENSDART00000024350.7">
    <property type="protein sequence ID" value="ENSDARP00000018819.5"/>
    <property type="gene ID" value="ENSDARG00000021172.10"/>
</dbReference>
<keyword evidence="5 10" id="KW-0479">Metal-binding</keyword>
<evidence type="ECO:0000256" key="4">
    <source>
        <dbReference type="ARBA" id="ARBA00022617"/>
    </source>
</evidence>
<dbReference type="STRING" id="7955.ENSDARP00000018819"/>
<reference evidence="16" key="6">
    <citation type="journal article" date="2012" name="Environ. Sci. Technol.">
        <title>A systems toxicology approach to elucidate the mechanisms involved in RDX species-specific sensitivity.</title>
        <authorList>
            <person name="Warner C.M."/>
            <person name="Gust K.A."/>
            <person name="Stanley J.K."/>
            <person name="Habib T."/>
            <person name="Wilbanks M.S."/>
            <person name="Garcia-Reyero N."/>
            <person name="Perkins E.J."/>
        </authorList>
    </citation>
    <scope>NUCLEOTIDE SEQUENCE</scope>
</reference>
<reference evidence="16" key="2">
    <citation type="journal article" date="2009" name="BMC Genomics">
        <title>Positive correlation between gene coexpression and positional clustering in the zebrafish genome.</title>
        <authorList>
            <person name="Ng Y.K."/>
            <person name="Wu W."/>
            <person name="Zhang L."/>
        </authorList>
    </citation>
    <scope>NUCLEOTIDE SEQUENCE</scope>
</reference>
<reference evidence="16" key="10">
    <citation type="journal article" date="2015" name="Nat. Commun.">
        <title>RFX transcription factors are essential for hearing in mice.</title>
        <authorList>
            <person name="Elkon R."/>
            <person name="Milon B."/>
            <person name="Morrison L."/>
            <person name="Shah M."/>
            <person name="Vijayakumar S."/>
            <person name="Racherla M."/>
            <person name="Leitch C.C."/>
            <person name="Silipino L."/>
            <person name="Hadi S."/>
            <person name="Weiss-Gayet M."/>
            <person name="Barras E."/>
            <person name="Schmid C.D."/>
            <person name="Ait-Lounis A."/>
            <person name="Barnes A."/>
            <person name="Song Y."/>
            <person name="Eisenman D.J."/>
            <person name="Eliyahu E."/>
            <person name="Frolenkov G.I."/>
            <person name="Strome S.E."/>
            <person name="Durand B."/>
            <person name="Zaghloul N.A."/>
            <person name="Jones S.M."/>
            <person name="Reith W."/>
            <person name="Hertzano R."/>
        </authorList>
    </citation>
    <scope>NUCLEOTIDE SEQUENCE</scope>
</reference>
<reference evidence="14" key="7">
    <citation type="submission" date="2012-02" db="UniProtKB">
        <authorList>
            <consortium name="Ensembl"/>
        </authorList>
    </citation>
    <scope>IDENTIFICATION</scope>
    <source>
        <strain evidence="14">Tuebingen</strain>
    </source>
</reference>
<dbReference type="SMR" id="Q98T96"/>
<sequence>MILHLIYDSFDFKSWIIFFVVFLIIAEMIKNRTPSNYPPGPWPLPFLGTVFTKMDFKNINKLAKVYGKVFSLRVGSEKMIIVSGYKMVKEALVTQNDSFVLRPPVPLFHKVYKGIGLTMSNGYIWRSHRRFAASHLRTFGEGKKNLELGIQQECVYLCDAFKAEKEPFNPIFILHGAVSNTVACLTFGQRFDYNDEWYQEILRLDNQCVQLAGSPRVQLYNAFPKLLDYLPGPHQKVFSNYKKITQSLKDEIIKHREDWDPANPRDFIDNYLTEMEKKKSDPQAGFNIESLIISCLDIVEAGTETGATTLRWGLLFMIKFPEIQKKVQAEIDRVIGQSRQPCLDDRVNMPYTEAVLHEIQRFGDVVPLGFPKQAAVDTKIGNYFIPKGTSITTNLSSVLHDPNEWETPDTFNPGHFLDKNGQFRKRDAFLPFSAGKRACVGELLARNVLFLFFTSLLQQFTLSKCPGEEPSLEGEIWFTYAPAPFRISVSVR</sequence>
<dbReference type="Reactome" id="R-DRE-9027307">
    <property type="pathway name" value="Biosynthesis of maresin-like SPMs"/>
</dbReference>
<organism evidence="13">
    <name type="scientific">Danio rerio</name>
    <name type="common">Zebrafish</name>
    <name type="synonym">Brachydanio rerio</name>
    <dbReference type="NCBI Taxonomy" id="7955"/>
    <lineage>
        <taxon>Eukaryota</taxon>
        <taxon>Metazoa</taxon>
        <taxon>Chordata</taxon>
        <taxon>Craniata</taxon>
        <taxon>Vertebrata</taxon>
        <taxon>Euteleostomi</taxon>
        <taxon>Actinopterygii</taxon>
        <taxon>Neopterygii</taxon>
        <taxon>Teleostei</taxon>
        <taxon>Ostariophysi</taxon>
        <taxon>Cypriniformes</taxon>
        <taxon>Danionidae</taxon>
        <taxon>Danioninae</taxon>
        <taxon>Danio</taxon>
    </lineage>
</organism>
<dbReference type="GeneTree" id="ENSGT00950000182879"/>
<dbReference type="Reactome" id="R-DRE-211999">
    <property type="pathway name" value="CYP2E1 reactions"/>
</dbReference>
<dbReference type="Pfam" id="PF00067">
    <property type="entry name" value="p450"/>
    <property type="match status" value="1"/>
</dbReference>